<evidence type="ECO:0000256" key="4">
    <source>
        <dbReference type="ARBA" id="ARBA00022824"/>
    </source>
</evidence>
<accession>A0A834P3C5</accession>
<keyword evidence="5" id="KW-0472">Membrane</keyword>
<feature type="coiled-coil region" evidence="9">
    <location>
        <begin position="210"/>
        <end position="244"/>
    </location>
</feature>
<comment type="caution">
    <text evidence="12">The sequence shown here is derived from an EMBL/GenBank/DDBJ whole genome shotgun (WGS) entry which is preliminary data.</text>
</comment>
<keyword evidence="13" id="KW-1185">Reference proteome</keyword>
<protein>
    <recommendedName>
        <fullName evidence="7">Lipid droplet-regulating VLDL assembly factor AUP1</fullName>
    </recommendedName>
    <alternativeName>
        <fullName evidence="8">Ancient ubiquitous protein 1</fullName>
    </alternativeName>
</protein>
<dbReference type="CDD" id="cd14420">
    <property type="entry name" value="CUE_AUP1"/>
    <property type="match status" value="1"/>
</dbReference>
<dbReference type="PROSITE" id="PS51140">
    <property type="entry name" value="CUE"/>
    <property type="match status" value="1"/>
</dbReference>
<dbReference type="EMBL" id="JACSDY010000005">
    <property type="protein sequence ID" value="KAF7426927.1"/>
    <property type="molecule type" value="Genomic_DNA"/>
</dbReference>
<feature type="compositionally biased region" description="Basic and acidic residues" evidence="10">
    <location>
        <begin position="1"/>
        <end position="10"/>
    </location>
</feature>
<dbReference type="InterPro" id="IPR048056">
    <property type="entry name" value="AUP1_CUE"/>
</dbReference>
<evidence type="ECO:0000256" key="2">
    <source>
        <dbReference type="ARBA" id="ARBA00004502"/>
    </source>
</evidence>
<dbReference type="GO" id="GO:0005811">
    <property type="term" value="C:lipid droplet"/>
    <property type="evidence" value="ECO:0007669"/>
    <property type="project" value="UniProtKB-SubCell"/>
</dbReference>
<dbReference type="GO" id="GO:0005789">
    <property type="term" value="C:endoplasmic reticulum membrane"/>
    <property type="evidence" value="ECO:0007669"/>
    <property type="project" value="UniProtKB-SubCell"/>
</dbReference>
<sequence length="1227" mass="141361">MFKRTDKDDNNYSAVPTKRLKLDGSRSSYSGARSKSDSSSKQNVRFEDVWGDDFAEEEIEKMDFVASQACLHDDNIFIESKGKQNALVTKENLPSTSKQIVYSTNTENPISQVKTFTQGDDYTDFEKKLLYKQNYNSTFQLNRNITISDNNEHKDLEKELNKLKLERNKLLNDFIMKDGETVFLRNQLQQTQVRAENDKVEKMHLIEEQAKQHRTEINQIFKEKEDLKTQLDLQALEIEKLLERCKLLESGHIKLVEPHTANTMSPNINRKINIKSHSSSSTKCTKKKDADTQVSNLYHRNSHFLRTLIFHYPLLKVPSQSFEPALPEKSLVEIQITEKIGKQNLLILQEEQTFRIFENPDLVKPVITTINGRKLSLEFVLSDLATIKNKASSELDSDACIPIINKLVSTSRELIINTIIVLRTIFHAMKNDDIRDMNDLYFSDVYKTPIFYTKSTCDANAWHENEHGIEARRIFGILSHIASESFYLSNYIAGQTSLLVNEDTSYEEYSKYMIRYNSWDKRGLDFEMLEMILQLVSSIGLVRRSHQFSGLISAIAELLCNVSKKVGYCDSGIDFVFEIFKELVFSRPLSLCYVPLTKMMTTLINYNTFLENICTDPHNMAENIWEDPLRFTSDACILQIFIRQIENVDFDLITTINITHSLLSFIQTALHTNALLVKTGNSCNCCMKLLRLIIKMLCRCSEVSLGKLQFENDLCISNDDFLPMNIDYNFTERLNKQYIHCTELKKYGIKEYMKQMYPKDRSDKNYWINIKRKQLTTMRDGIKFLRHLATCDPDFMIRLSDIEDSFHLFMNNISTFDNLILHENEREAISLIKSTFIFDKTLLPEGQTNKNKVNLNELSIATNFRKEFSDFASQEMLWLLASLLPDCNTLRTYLHHCLSFAFGIVVKIDPEGESRDKQSRIIIANNVSVLDHFVLHRAMQTLMPSVWEIPTALSYALGLQEMDMSSKESLIANIKQCLSTSHCNIALQPEFGTTNSRVALLKFNSWPFSIETSVQPVAIKATRPAITSVQITSLASTWWTDIFWFMYVPYTVFTLKYLKIKRNTDHELLAREVEKDIANALGLNVSSHTVSDKAEFEKRCIMEKAHSRILPARGSQNTQVMHNIEIQRMARQVSEVLPFVPHNVILRDLLKTRNVDITIANILDGIVAYTPEPNSQTTTSVASASKTQTNVIKDNSCLGTTSFQERKAQMIREARERYIQKHGLKNC</sequence>
<evidence type="ECO:0000313" key="13">
    <source>
        <dbReference type="Proteomes" id="UP000600918"/>
    </source>
</evidence>
<evidence type="ECO:0000256" key="9">
    <source>
        <dbReference type="SAM" id="Coils"/>
    </source>
</evidence>
<evidence type="ECO:0000256" key="6">
    <source>
        <dbReference type="ARBA" id="ARBA00035634"/>
    </source>
</evidence>
<dbReference type="GO" id="GO:0036503">
    <property type="term" value="P:ERAD pathway"/>
    <property type="evidence" value="ECO:0007669"/>
    <property type="project" value="InterPro"/>
</dbReference>
<organism evidence="12 13">
    <name type="scientific">Vespula pensylvanica</name>
    <name type="common">Western yellow jacket</name>
    <name type="synonym">Wasp</name>
    <dbReference type="NCBI Taxonomy" id="30213"/>
    <lineage>
        <taxon>Eukaryota</taxon>
        <taxon>Metazoa</taxon>
        <taxon>Ecdysozoa</taxon>
        <taxon>Arthropoda</taxon>
        <taxon>Hexapoda</taxon>
        <taxon>Insecta</taxon>
        <taxon>Pterygota</taxon>
        <taxon>Neoptera</taxon>
        <taxon>Endopterygota</taxon>
        <taxon>Hymenoptera</taxon>
        <taxon>Apocrita</taxon>
        <taxon>Aculeata</taxon>
        <taxon>Vespoidea</taxon>
        <taxon>Vespidae</taxon>
        <taxon>Vespinae</taxon>
        <taxon>Vespula</taxon>
    </lineage>
</organism>
<comment type="subcellular location">
    <subcellularLocation>
        <location evidence="1">Endoplasmic reticulum membrane</location>
        <topology evidence="1">Peripheral membrane protein</topology>
    </subcellularLocation>
    <subcellularLocation>
        <location evidence="2">Lipid droplet</location>
    </subcellularLocation>
</comment>
<evidence type="ECO:0000313" key="12">
    <source>
        <dbReference type="EMBL" id="KAF7426927.1"/>
    </source>
</evidence>
<feature type="region of interest" description="Disordered" evidence="10">
    <location>
        <begin position="1"/>
        <end position="42"/>
    </location>
</feature>
<dbReference type="AlphaFoldDB" id="A0A834P3C5"/>
<dbReference type="PANTHER" id="PTHR15486:SF96">
    <property type="entry name" value="LIPID DROPLET-REGULATING VLDL ASSEMBLY FACTOR AUP1"/>
    <property type="match status" value="1"/>
</dbReference>
<dbReference type="GO" id="GO:0043130">
    <property type="term" value="F:ubiquitin binding"/>
    <property type="evidence" value="ECO:0007669"/>
    <property type="project" value="InterPro"/>
</dbReference>
<keyword evidence="3" id="KW-0551">Lipid droplet</keyword>
<dbReference type="Proteomes" id="UP000600918">
    <property type="component" value="Unassembled WGS sequence"/>
</dbReference>
<name>A0A834P3C5_VESPE</name>
<keyword evidence="4" id="KW-0256">Endoplasmic reticulum</keyword>
<dbReference type="InterPro" id="IPR003892">
    <property type="entry name" value="CUE"/>
</dbReference>
<comment type="similarity">
    <text evidence="6">Belongs to the AUP1 family.</text>
</comment>
<evidence type="ECO:0000256" key="10">
    <source>
        <dbReference type="SAM" id="MobiDB-lite"/>
    </source>
</evidence>
<keyword evidence="9" id="KW-0175">Coiled coil</keyword>
<feature type="domain" description="CUE" evidence="11">
    <location>
        <begin position="1125"/>
        <end position="1167"/>
    </location>
</feature>
<proteinExistence type="inferred from homology"/>
<evidence type="ECO:0000256" key="8">
    <source>
        <dbReference type="ARBA" id="ARBA00035713"/>
    </source>
</evidence>
<evidence type="ECO:0000256" key="5">
    <source>
        <dbReference type="ARBA" id="ARBA00023136"/>
    </source>
</evidence>
<evidence type="ECO:0000259" key="11">
    <source>
        <dbReference type="PROSITE" id="PS51140"/>
    </source>
</evidence>
<evidence type="ECO:0000256" key="1">
    <source>
        <dbReference type="ARBA" id="ARBA00004406"/>
    </source>
</evidence>
<dbReference type="Gene3D" id="1.10.8.10">
    <property type="entry name" value="DNA helicase RuvA subunit, C-terminal domain"/>
    <property type="match status" value="1"/>
</dbReference>
<evidence type="ECO:0000256" key="3">
    <source>
        <dbReference type="ARBA" id="ARBA00022677"/>
    </source>
</evidence>
<feature type="coiled-coil region" evidence="9">
    <location>
        <begin position="146"/>
        <end position="173"/>
    </location>
</feature>
<gene>
    <name evidence="12" type="ORF">H0235_006621</name>
</gene>
<dbReference type="PANTHER" id="PTHR15486">
    <property type="entry name" value="ANCIENT UBIQUITOUS PROTEIN"/>
    <property type="match status" value="1"/>
</dbReference>
<reference evidence="12" key="1">
    <citation type="journal article" date="2020" name="G3 (Bethesda)">
        <title>High-Quality Assemblies for Three Invasive Social Wasps from the &lt;i&gt;Vespula&lt;/i&gt; Genus.</title>
        <authorList>
            <person name="Harrop T.W.R."/>
            <person name="Guhlin J."/>
            <person name="McLaughlin G.M."/>
            <person name="Permina E."/>
            <person name="Stockwell P."/>
            <person name="Gilligan J."/>
            <person name="Le Lec M.F."/>
            <person name="Gruber M.A.M."/>
            <person name="Quinn O."/>
            <person name="Lovegrove M."/>
            <person name="Duncan E.J."/>
            <person name="Remnant E.J."/>
            <person name="Van Eeckhoven J."/>
            <person name="Graham B."/>
            <person name="Knapp R.A."/>
            <person name="Langford K.W."/>
            <person name="Kronenberg Z."/>
            <person name="Press M.O."/>
            <person name="Eacker S.M."/>
            <person name="Wilson-Rankin E.E."/>
            <person name="Purcell J."/>
            <person name="Lester P.J."/>
            <person name="Dearden P.K."/>
        </authorList>
    </citation>
    <scope>NUCLEOTIDE SEQUENCE</scope>
    <source>
        <strain evidence="12">Volc-1</strain>
    </source>
</reference>
<evidence type="ECO:0000256" key="7">
    <source>
        <dbReference type="ARBA" id="ARBA00035685"/>
    </source>
</evidence>
<dbReference type="SMART" id="SM00546">
    <property type="entry name" value="CUE"/>
    <property type="match status" value="1"/>
</dbReference>